<dbReference type="GO" id="GO:0007165">
    <property type="term" value="P:signal transduction"/>
    <property type="evidence" value="ECO:0007669"/>
    <property type="project" value="TreeGrafter"/>
</dbReference>
<dbReference type="Gene3D" id="3.20.20.80">
    <property type="entry name" value="Glycosidases"/>
    <property type="match status" value="1"/>
</dbReference>
<reference evidence="3" key="1">
    <citation type="submission" date="2022-11" db="UniProtKB">
        <authorList>
            <consortium name="WormBaseParasite"/>
        </authorList>
    </citation>
    <scope>IDENTIFICATION</scope>
</reference>
<name>A0A914EGG2_9BILA</name>
<dbReference type="PANTHER" id="PTHR23208:SF36">
    <property type="entry name" value="LYSOZYME-RELATED"/>
    <property type="match status" value="1"/>
</dbReference>
<dbReference type="AlphaFoldDB" id="A0A914EGG2"/>
<feature type="signal peptide" evidence="1">
    <location>
        <begin position="1"/>
        <end position="18"/>
    </location>
</feature>
<dbReference type="WBParaSite" id="ACRNAN_scaffold815.g17072.t1">
    <property type="protein sequence ID" value="ACRNAN_scaffold815.g17072.t1"/>
    <property type="gene ID" value="ACRNAN_scaffold815.g17072"/>
</dbReference>
<protein>
    <submittedName>
        <fullName evidence="3">Lysozyme</fullName>
    </submittedName>
</protein>
<proteinExistence type="predicted"/>
<keyword evidence="1" id="KW-0732">Signal</keyword>
<dbReference type="Proteomes" id="UP000887540">
    <property type="component" value="Unplaced"/>
</dbReference>
<sequence length="254" mass="28787">MKTMFVSLIVFFLPLIKAQNFNGIETIVPTSLSQFQCLHNQELDYVFLRVGKADGTIDNIGLQNINNAYQAGFNEFGVQIVPFFVPNLNLNATSQVVAVKAALDNTTIKFDYLFADTTATVWSSDKTQNQQFLTALHYAIWNDGVNNNNLFVPGYYSSYSKWTQAFGTNFTVDPDVQPSLLWTQVTGYANATGFQQFGGWCKPSYHLWQPNANLCGVNLGQIWGDPYANYFDKKRQSKRNQALKKFKQTMMEEL</sequence>
<evidence type="ECO:0000313" key="2">
    <source>
        <dbReference type="Proteomes" id="UP000887540"/>
    </source>
</evidence>
<dbReference type="PANTHER" id="PTHR23208">
    <property type="entry name" value="LYSOZYME PROTEIN"/>
    <property type="match status" value="1"/>
</dbReference>
<accession>A0A914EGG2</accession>
<evidence type="ECO:0000313" key="3">
    <source>
        <dbReference type="WBParaSite" id="ACRNAN_scaffold815.g17072.t1"/>
    </source>
</evidence>
<dbReference type="SUPFAM" id="SSF51445">
    <property type="entry name" value="(Trans)glycosidases"/>
    <property type="match status" value="1"/>
</dbReference>
<dbReference type="InterPro" id="IPR017853">
    <property type="entry name" value="GH"/>
</dbReference>
<dbReference type="InterPro" id="IPR051595">
    <property type="entry name" value="GH25_Enzymes"/>
</dbReference>
<keyword evidence="2" id="KW-1185">Reference proteome</keyword>
<feature type="chain" id="PRO_5038009106" evidence="1">
    <location>
        <begin position="19"/>
        <end position="254"/>
    </location>
</feature>
<organism evidence="2 3">
    <name type="scientific">Acrobeloides nanus</name>
    <dbReference type="NCBI Taxonomy" id="290746"/>
    <lineage>
        <taxon>Eukaryota</taxon>
        <taxon>Metazoa</taxon>
        <taxon>Ecdysozoa</taxon>
        <taxon>Nematoda</taxon>
        <taxon>Chromadorea</taxon>
        <taxon>Rhabditida</taxon>
        <taxon>Tylenchina</taxon>
        <taxon>Cephalobomorpha</taxon>
        <taxon>Cephaloboidea</taxon>
        <taxon>Cephalobidae</taxon>
        <taxon>Acrobeloides</taxon>
    </lineage>
</organism>
<evidence type="ECO:0000256" key="1">
    <source>
        <dbReference type="SAM" id="SignalP"/>
    </source>
</evidence>